<dbReference type="Gene3D" id="3.30.559.10">
    <property type="entry name" value="Chloramphenicol acetyltransferase-like domain"/>
    <property type="match status" value="1"/>
</dbReference>
<evidence type="ECO:0000313" key="2">
    <source>
        <dbReference type="Proteomes" id="UP000886749"/>
    </source>
</evidence>
<reference evidence="1" key="2">
    <citation type="journal article" date="2021" name="PeerJ">
        <title>Extensive microbial diversity within the chicken gut microbiome revealed by metagenomics and culture.</title>
        <authorList>
            <person name="Gilroy R."/>
            <person name="Ravi A."/>
            <person name="Getino M."/>
            <person name="Pursley I."/>
            <person name="Horton D.L."/>
            <person name="Alikhan N.F."/>
            <person name="Baker D."/>
            <person name="Gharbi K."/>
            <person name="Hall N."/>
            <person name="Watson M."/>
            <person name="Adriaenssens E.M."/>
            <person name="Foster-Nyarko E."/>
            <person name="Jarju S."/>
            <person name="Secka A."/>
            <person name="Antonio M."/>
            <person name="Oren A."/>
            <person name="Chaudhuri R.R."/>
            <person name="La Ragione R."/>
            <person name="Hildebrand F."/>
            <person name="Pallen M.J."/>
        </authorList>
    </citation>
    <scope>NUCLEOTIDE SEQUENCE</scope>
    <source>
        <strain evidence="1">CHK184-25365</strain>
    </source>
</reference>
<evidence type="ECO:0000313" key="1">
    <source>
        <dbReference type="EMBL" id="HIR40653.1"/>
    </source>
</evidence>
<dbReference type="InterPro" id="IPR023213">
    <property type="entry name" value="CAT-like_dom_sf"/>
</dbReference>
<sequence>MTRKPLSIQAHHSFVDGLHAARLVEKIQNSLDNL</sequence>
<accession>A0A9D1DCC3</accession>
<protein>
    <recommendedName>
        <fullName evidence="3">Chloramphenicol acetyltransferase</fullName>
    </recommendedName>
</protein>
<reference evidence="1" key="1">
    <citation type="submission" date="2020-10" db="EMBL/GenBank/DDBJ databases">
        <authorList>
            <person name="Gilroy R."/>
        </authorList>
    </citation>
    <scope>NUCLEOTIDE SEQUENCE</scope>
    <source>
        <strain evidence="1">CHK184-25365</strain>
    </source>
</reference>
<organism evidence="1 2">
    <name type="scientific">Candidatus Egerieicola pullicola</name>
    <dbReference type="NCBI Taxonomy" id="2840775"/>
    <lineage>
        <taxon>Bacteria</taxon>
        <taxon>Bacillati</taxon>
        <taxon>Bacillota</taxon>
        <taxon>Clostridia</taxon>
        <taxon>Eubacteriales</taxon>
        <taxon>Oscillospiraceae</taxon>
        <taxon>Oscillospiraceae incertae sedis</taxon>
        <taxon>Candidatus Egerieicola</taxon>
    </lineage>
</organism>
<proteinExistence type="predicted"/>
<comment type="caution">
    <text evidence="1">The sequence shown here is derived from an EMBL/GenBank/DDBJ whole genome shotgun (WGS) entry which is preliminary data.</text>
</comment>
<gene>
    <name evidence="1" type="ORF">IAB36_02370</name>
</gene>
<dbReference type="AlphaFoldDB" id="A0A9D1DCC3"/>
<evidence type="ECO:0008006" key="3">
    <source>
        <dbReference type="Google" id="ProtNLM"/>
    </source>
</evidence>
<dbReference type="EMBL" id="DVGY01000056">
    <property type="protein sequence ID" value="HIR40653.1"/>
    <property type="molecule type" value="Genomic_DNA"/>
</dbReference>
<name>A0A9D1DCC3_9FIRM</name>
<dbReference type="SUPFAM" id="SSF52777">
    <property type="entry name" value="CoA-dependent acyltransferases"/>
    <property type="match status" value="1"/>
</dbReference>
<dbReference type="Proteomes" id="UP000886749">
    <property type="component" value="Unassembled WGS sequence"/>
</dbReference>